<protein>
    <recommendedName>
        <fullName evidence="4">Repeat domain-containing protein</fullName>
    </recommendedName>
</protein>
<dbReference type="STRING" id="1313296.SAMN05661091_1761"/>
<evidence type="ECO:0000313" key="2">
    <source>
        <dbReference type="EMBL" id="SMF79708.1"/>
    </source>
</evidence>
<evidence type="ECO:0000313" key="3">
    <source>
        <dbReference type="Proteomes" id="UP000192940"/>
    </source>
</evidence>
<dbReference type="EMBL" id="LT840184">
    <property type="protein sequence ID" value="SMF79708.1"/>
    <property type="molecule type" value="Genomic_DNA"/>
</dbReference>
<feature type="signal peptide" evidence="1">
    <location>
        <begin position="1"/>
        <end position="30"/>
    </location>
</feature>
<reference evidence="2 3" key="1">
    <citation type="submission" date="2017-04" db="EMBL/GenBank/DDBJ databases">
        <authorList>
            <person name="Afonso C.L."/>
            <person name="Miller P.J."/>
            <person name="Scott M.A."/>
            <person name="Spackman E."/>
            <person name="Goraichik I."/>
            <person name="Dimitrov K.M."/>
            <person name="Suarez D.L."/>
            <person name="Swayne D.E."/>
        </authorList>
    </citation>
    <scope>NUCLEOTIDE SEQUENCE [LARGE SCALE GENOMIC DNA]</scope>
    <source>
        <strain evidence="2 3">N3/975</strain>
    </source>
</reference>
<feature type="chain" id="PRO_5012214280" description="Repeat domain-containing protein" evidence="1">
    <location>
        <begin position="31"/>
        <end position="193"/>
    </location>
</feature>
<dbReference type="RefSeq" id="WP_208918640.1">
    <property type="nucleotide sequence ID" value="NZ_LT840184.1"/>
</dbReference>
<dbReference type="Proteomes" id="UP000192940">
    <property type="component" value="Chromosome I"/>
</dbReference>
<dbReference type="InterPro" id="IPR028994">
    <property type="entry name" value="Integrin_alpha_N"/>
</dbReference>
<accession>A0A1X7H554</accession>
<name>A0A1X7H554_9BACL</name>
<gene>
    <name evidence="2" type="ORF">SAMN05661091_1761</name>
</gene>
<sequence length="193" mass="21180">MKKQYVKKITLLAAGFICAAAIYTPQVSLAKQATTVPKGATQQTNKALPKLKLGQKIIVPELKLKENTYVLDYKISDVNGDSVADKIILVGTKEMIDGKMDAYASDLSIIVQDGKKHKYSKYDWVNKDTEGTLYGELGREPNLIIGDYTGDKVDDIIVTAPQGGNGGYVDHLVLSWQENKLKVVFADNEATVK</sequence>
<keyword evidence="3" id="KW-1185">Reference proteome</keyword>
<evidence type="ECO:0008006" key="4">
    <source>
        <dbReference type="Google" id="ProtNLM"/>
    </source>
</evidence>
<proteinExistence type="predicted"/>
<keyword evidence="1" id="KW-0732">Signal</keyword>
<dbReference type="AlphaFoldDB" id="A0A1X7H554"/>
<evidence type="ECO:0000256" key="1">
    <source>
        <dbReference type="SAM" id="SignalP"/>
    </source>
</evidence>
<dbReference type="SUPFAM" id="SSF69318">
    <property type="entry name" value="Integrin alpha N-terminal domain"/>
    <property type="match status" value="1"/>
</dbReference>
<organism evidence="2 3">
    <name type="scientific">Paenibacillus uliginis N3/975</name>
    <dbReference type="NCBI Taxonomy" id="1313296"/>
    <lineage>
        <taxon>Bacteria</taxon>
        <taxon>Bacillati</taxon>
        <taxon>Bacillota</taxon>
        <taxon>Bacilli</taxon>
        <taxon>Bacillales</taxon>
        <taxon>Paenibacillaceae</taxon>
        <taxon>Paenibacillus</taxon>
    </lineage>
</organism>